<comment type="caution">
    <text evidence="1">The sequence shown here is derived from an EMBL/GenBank/DDBJ whole genome shotgun (WGS) entry which is preliminary data.</text>
</comment>
<dbReference type="InterPro" id="IPR011989">
    <property type="entry name" value="ARM-like"/>
</dbReference>
<dbReference type="AlphaFoldDB" id="A0ABD0JL23"/>
<proteinExistence type="predicted"/>
<keyword evidence="2" id="KW-1185">Reference proteome</keyword>
<reference evidence="1 2" key="1">
    <citation type="journal article" date="2023" name="Sci. Data">
        <title>Genome assembly of the Korean intertidal mud-creeper Batillaria attramentaria.</title>
        <authorList>
            <person name="Patra A.K."/>
            <person name="Ho P.T."/>
            <person name="Jun S."/>
            <person name="Lee S.J."/>
            <person name="Kim Y."/>
            <person name="Won Y.J."/>
        </authorList>
    </citation>
    <scope>NUCLEOTIDE SEQUENCE [LARGE SCALE GENOMIC DNA]</scope>
    <source>
        <strain evidence="1">Wonlab-2016</strain>
    </source>
</reference>
<dbReference type="InterPro" id="IPR016024">
    <property type="entry name" value="ARM-type_fold"/>
</dbReference>
<evidence type="ECO:0000313" key="1">
    <source>
        <dbReference type="EMBL" id="KAK7475408.1"/>
    </source>
</evidence>
<evidence type="ECO:0000313" key="2">
    <source>
        <dbReference type="Proteomes" id="UP001519460"/>
    </source>
</evidence>
<dbReference type="Proteomes" id="UP001519460">
    <property type="component" value="Unassembled WGS sequence"/>
</dbReference>
<gene>
    <name evidence="1" type="ORF">BaRGS_00033358</name>
</gene>
<sequence>MQEVALKVLANLSYSSDRVRHKIVQDDFSSGRCLQKALGSNPRCEQILCNAACLVANLATSPNDQGGLQEVMELSGNLLQAGPSNTEFLSHLVRAMANFAHFRQNAERLIYFVSAVVSKCLRSQIVAVHVHALRFLLSLLAALPSRTAKLLMSEGAEEVLEGLGTVPGLMEAIHSTLLVQASDKAKPL</sequence>
<dbReference type="Gene3D" id="1.25.10.10">
    <property type="entry name" value="Leucine-rich Repeat Variant"/>
    <property type="match status" value="1"/>
</dbReference>
<organism evidence="1 2">
    <name type="scientific">Batillaria attramentaria</name>
    <dbReference type="NCBI Taxonomy" id="370345"/>
    <lineage>
        <taxon>Eukaryota</taxon>
        <taxon>Metazoa</taxon>
        <taxon>Spiralia</taxon>
        <taxon>Lophotrochozoa</taxon>
        <taxon>Mollusca</taxon>
        <taxon>Gastropoda</taxon>
        <taxon>Caenogastropoda</taxon>
        <taxon>Sorbeoconcha</taxon>
        <taxon>Cerithioidea</taxon>
        <taxon>Batillariidae</taxon>
        <taxon>Batillaria</taxon>
    </lineage>
</organism>
<protein>
    <submittedName>
        <fullName evidence="1">Uncharacterized protein</fullName>
    </submittedName>
</protein>
<name>A0ABD0JL23_9CAEN</name>
<dbReference type="SUPFAM" id="SSF48371">
    <property type="entry name" value="ARM repeat"/>
    <property type="match status" value="1"/>
</dbReference>
<accession>A0ABD0JL23</accession>
<dbReference type="EMBL" id="JACVVK020000407">
    <property type="protein sequence ID" value="KAK7475408.1"/>
    <property type="molecule type" value="Genomic_DNA"/>
</dbReference>